<dbReference type="SUPFAM" id="SSF50118">
    <property type="entry name" value="Cell growth inhibitor/plasmid maintenance toxic component"/>
    <property type="match status" value="1"/>
</dbReference>
<dbReference type="InterPro" id="IPR003477">
    <property type="entry name" value="PemK-like"/>
</dbReference>
<dbReference type="HOGENOM" id="CLU_121823_3_2_10"/>
<dbReference type="Gene3D" id="2.30.30.110">
    <property type="match status" value="1"/>
</dbReference>
<dbReference type="PANTHER" id="PTHR33988">
    <property type="entry name" value="ENDORIBONUCLEASE MAZF-RELATED"/>
    <property type="match status" value="1"/>
</dbReference>
<dbReference type="Pfam" id="PF02452">
    <property type="entry name" value="PemK_toxin"/>
    <property type="match status" value="1"/>
</dbReference>
<dbReference type="GO" id="GO:0004521">
    <property type="term" value="F:RNA endonuclease activity"/>
    <property type="evidence" value="ECO:0007669"/>
    <property type="project" value="TreeGrafter"/>
</dbReference>
<sequence length="109" mass="11924">MSLKRGDLVTVALQGAYGKPRPALVIQANLFAMHPSVTILPVTSELRQTPFFRIDVEPSGMNNLKKRSQIMIDKVQSVPREKVGAAFGTLDDATMVTVNRALALWLGFA</sequence>
<dbReference type="GO" id="GO:0016075">
    <property type="term" value="P:rRNA catabolic process"/>
    <property type="evidence" value="ECO:0007669"/>
    <property type="project" value="TreeGrafter"/>
</dbReference>
<dbReference type="GO" id="GO:0006402">
    <property type="term" value="P:mRNA catabolic process"/>
    <property type="evidence" value="ECO:0007669"/>
    <property type="project" value="TreeGrafter"/>
</dbReference>
<reference evidence="1" key="1">
    <citation type="submission" date="2005-08" db="EMBL/GenBank/DDBJ databases">
        <title>Complete sequence of Chlorobium chlorochromatii CaD3.</title>
        <authorList>
            <person name="Copeland A."/>
            <person name="Lucas S."/>
            <person name="Lapidus A."/>
            <person name="Barry K."/>
            <person name="Detter J.C."/>
            <person name="Glavina T."/>
            <person name="Hammon N."/>
            <person name="Israni S."/>
            <person name="Pitluck S."/>
            <person name="Bryant D."/>
            <person name="Schmutz J."/>
            <person name="Larimer F."/>
            <person name="Land M."/>
            <person name="Kyrpides N."/>
            <person name="Ivanova N."/>
            <person name="Richardson P."/>
        </authorList>
    </citation>
    <scope>NUCLEOTIDE SEQUENCE [LARGE SCALE GENOMIC DNA]</scope>
    <source>
        <strain evidence="1">CaD3</strain>
    </source>
</reference>
<accession>Q3ASD0</accession>
<dbReference type="eggNOG" id="COG2337">
    <property type="taxonomic scope" value="Bacteria"/>
</dbReference>
<dbReference type="GO" id="GO:0003677">
    <property type="term" value="F:DNA binding"/>
    <property type="evidence" value="ECO:0007669"/>
    <property type="project" value="InterPro"/>
</dbReference>
<protein>
    <submittedName>
        <fullName evidence="1">Transcriptional modulator of MazE/toxin, MazF</fullName>
    </submittedName>
</protein>
<proteinExistence type="predicted"/>
<name>Q3ASD0_CHLCH</name>
<dbReference type="STRING" id="340177.Cag_0829"/>
<dbReference type="PANTHER" id="PTHR33988:SF2">
    <property type="entry name" value="ENDORIBONUCLEASE MAZF"/>
    <property type="match status" value="1"/>
</dbReference>
<dbReference type="InterPro" id="IPR011067">
    <property type="entry name" value="Plasmid_toxin/cell-grow_inhib"/>
</dbReference>
<dbReference type="AlphaFoldDB" id="Q3ASD0"/>
<dbReference type="EMBL" id="CP000108">
    <property type="protein sequence ID" value="ABB28095.1"/>
    <property type="molecule type" value="Genomic_DNA"/>
</dbReference>
<evidence type="ECO:0000313" key="1">
    <source>
        <dbReference type="EMBL" id="ABB28095.1"/>
    </source>
</evidence>
<gene>
    <name evidence="1" type="ordered locus">Cag_0829</name>
</gene>
<dbReference type="KEGG" id="cch:Cag_0829"/>
<organism evidence="1">
    <name type="scientific">Chlorobium chlorochromatii (strain CaD3)</name>
    <dbReference type="NCBI Taxonomy" id="340177"/>
    <lineage>
        <taxon>Bacteria</taxon>
        <taxon>Pseudomonadati</taxon>
        <taxon>Chlorobiota</taxon>
        <taxon>Chlorobiia</taxon>
        <taxon>Chlorobiales</taxon>
        <taxon>Chlorobiaceae</taxon>
        <taxon>Chlorobium/Pelodictyon group</taxon>
        <taxon>Chlorobium</taxon>
    </lineage>
</organism>